<proteinExistence type="predicted"/>
<organism evidence="3">
    <name type="scientific">Zeugodacus cucurbitae</name>
    <name type="common">Melon fruit fly</name>
    <name type="synonym">Bactrocera cucurbitae</name>
    <dbReference type="NCBI Taxonomy" id="28588"/>
    <lineage>
        <taxon>Eukaryota</taxon>
        <taxon>Metazoa</taxon>
        <taxon>Ecdysozoa</taxon>
        <taxon>Arthropoda</taxon>
        <taxon>Hexapoda</taxon>
        <taxon>Insecta</taxon>
        <taxon>Pterygota</taxon>
        <taxon>Neoptera</taxon>
        <taxon>Endopterygota</taxon>
        <taxon>Diptera</taxon>
        <taxon>Brachycera</taxon>
        <taxon>Muscomorpha</taxon>
        <taxon>Tephritoidea</taxon>
        <taxon>Tephritidae</taxon>
        <taxon>Zeugodacus</taxon>
        <taxon>Zeugodacus</taxon>
    </lineage>
</organism>
<dbReference type="EMBL" id="GBXI01011853">
    <property type="protein sequence ID" value="JAD02439.1"/>
    <property type="molecule type" value="Transcribed_RNA"/>
</dbReference>
<dbReference type="GO" id="GO:0032053">
    <property type="term" value="P:ciliary basal body organization"/>
    <property type="evidence" value="ECO:0007669"/>
    <property type="project" value="TreeGrafter"/>
</dbReference>
<keyword evidence="1" id="KW-0175">Coiled coil</keyword>
<feature type="compositionally biased region" description="Low complexity" evidence="2">
    <location>
        <begin position="674"/>
        <end position="685"/>
    </location>
</feature>
<dbReference type="PANTHER" id="PTHR13594">
    <property type="entry name" value="CENTRIOLAR COILED-COIL PROTEIN OF 110 KDA"/>
    <property type="match status" value="1"/>
</dbReference>
<name>A0A0A1WTP8_ZEUCU</name>
<dbReference type="PANTHER" id="PTHR13594:SF1">
    <property type="entry name" value="CENTRIOLAR COILED-COIL PROTEIN OF 110 KDA"/>
    <property type="match status" value="1"/>
</dbReference>
<reference evidence="3" key="2">
    <citation type="journal article" date="2015" name="Gigascience">
        <title>Reconstructing a comprehensive transcriptome assembly of a white-pupal translocated strain of the pest fruit fly Bactrocera cucurbitae.</title>
        <authorList>
            <person name="Sim S.B."/>
            <person name="Calla B."/>
            <person name="Hall B."/>
            <person name="DeRego T."/>
            <person name="Geib S.M."/>
        </authorList>
    </citation>
    <scope>NUCLEOTIDE SEQUENCE</scope>
</reference>
<feature type="region of interest" description="Disordered" evidence="2">
    <location>
        <begin position="463"/>
        <end position="557"/>
    </location>
</feature>
<feature type="compositionally biased region" description="Polar residues" evidence="2">
    <location>
        <begin position="513"/>
        <end position="542"/>
    </location>
</feature>
<dbReference type="SMART" id="SM00015">
    <property type="entry name" value="IQ"/>
    <property type="match status" value="1"/>
</dbReference>
<protein>
    <submittedName>
        <fullName evidence="3">Centriolar coiled-coil protein of 110 kDa</fullName>
    </submittedName>
</protein>
<evidence type="ECO:0000256" key="1">
    <source>
        <dbReference type="SAM" id="Coils"/>
    </source>
</evidence>
<dbReference type="GO" id="GO:1903723">
    <property type="term" value="P:negative regulation of centriole elongation"/>
    <property type="evidence" value="ECO:0007669"/>
    <property type="project" value="TreeGrafter"/>
</dbReference>
<feature type="region of interest" description="Disordered" evidence="2">
    <location>
        <begin position="671"/>
        <end position="747"/>
    </location>
</feature>
<feature type="compositionally biased region" description="Polar residues" evidence="2">
    <location>
        <begin position="698"/>
        <end position="742"/>
    </location>
</feature>
<feature type="compositionally biased region" description="Low complexity" evidence="2">
    <location>
        <begin position="474"/>
        <end position="491"/>
    </location>
</feature>
<dbReference type="PROSITE" id="PS50096">
    <property type="entry name" value="IQ"/>
    <property type="match status" value="1"/>
</dbReference>
<sequence>MVIIMEDIKSDIISAAAATRINQLFAPTIATSKYVSVFRIDGVPIIPPLMTAEKRRQMQKLKEKAMKIEQRLEENRLRKQRYNLEYSTVLEELKEDTDVLDNKNESSSNCSLTEHLIELDAQRIEAEKSYMLLSDILTQNENEAKFSPSSQNRCKIARQSAGESGELDLEMQQTNSLETNLMQRMQKLKKSETLIYDHRSNTIISPLTEDEEQIFQQQQQQINLDHSDEKPIAQKVELPEDDENANIDCVARQKSDKLLKKIPSICIDPPTPIISTRSFIDTVKAQNSVDAINVNKQDTPKKDINKSLQEEISSDDSSNCMDSTTNLERDLKTHHKVTNITSKILKFENFSVTDTKTDKPKGSNIKPPQRSATSPSLKPLLSERTQAKIKSLDVSPTTQSENGLVRSNSFTLDYPSKALIEHIRQQQVPNENYPTKRSNLFSMSATRDTVESKAKRVQKVDLKPRAQPMRLQLKPSITNITSPSSTHSSGIKSKRSPYEQRLNKPKIGRQLKKSVSGTTTIKQMKTTPSMPSIQTSKLNTGGSARERTTSSQQYNGIEDEHRQKFLELLAQQKREQQRMQQVFEEQQRFLLEQLTNKVSNVQIQKHALEHMTNKRVDDSYHGSVENSPTARSDCAESYTLQSPTMSANSSIVTNSLDLTSGAIQLPSLELSMGSSTLPPTTQSSSHCTPRRRLFSHDLSPTTSNRSVSISSNHGGFTNSVGRANGATNGMSNSRQRQSLNTKTCEEDARRASAATKINAYVRGYLVRRLFQTEQVQRVVQTIKDTLIFVLSLHMETSENPVEANAPDNIKLKARLLKQLLSAMRTLHLVLFQTTPKERMEIISRDRKRIKTKMLTNNLKRSPRIQT</sequence>
<gene>
    <name evidence="3" type="primary">CCP110_3</name>
    <name evidence="3" type="ORF">g.53947</name>
</gene>
<evidence type="ECO:0000313" key="3">
    <source>
        <dbReference type="EMBL" id="JAD02439.1"/>
    </source>
</evidence>
<dbReference type="GO" id="GO:0007099">
    <property type="term" value="P:centriole replication"/>
    <property type="evidence" value="ECO:0007669"/>
    <property type="project" value="InterPro"/>
</dbReference>
<dbReference type="GO" id="GO:0032465">
    <property type="term" value="P:regulation of cytokinesis"/>
    <property type="evidence" value="ECO:0007669"/>
    <property type="project" value="InterPro"/>
</dbReference>
<feature type="coiled-coil region" evidence="1">
    <location>
        <begin position="566"/>
        <end position="611"/>
    </location>
</feature>
<dbReference type="InterPro" id="IPR000048">
    <property type="entry name" value="IQ_motif_EF-hand-BS"/>
</dbReference>
<feature type="coiled-coil region" evidence="1">
    <location>
        <begin position="51"/>
        <end position="85"/>
    </location>
</feature>
<feature type="region of interest" description="Disordered" evidence="2">
    <location>
        <begin position="355"/>
        <end position="380"/>
    </location>
</feature>
<reference evidence="3" key="1">
    <citation type="submission" date="2014-11" db="EMBL/GenBank/DDBJ databases">
        <authorList>
            <person name="Geib S."/>
        </authorList>
    </citation>
    <scope>NUCLEOTIDE SEQUENCE</scope>
</reference>
<dbReference type="AlphaFoldDB" id="A0A0A1WTP8"/>
<dbReference type="GO" id="GO:0005814">
    <property type="term" value="C:centriole"/>
    <property type="evidence" value="ECO:0007669"/>
    <property type="project" value="InterPro"/>
</dbReference>
<dbReference type="InterPro" id="IPR033207">
    <property type="entry name" value="CCP110"/>
</dbReference>
<accession>A0A0A1WTP8</accession>
<evidence type="ECO:0000256" key="2">
    <source>
        <dbReference type="SAM" id="MobiDB-lite"/>
    </source>
</evidence>
<feature type="compositionally biased region" description="Basic residues" evidence="2">
    <location>
        <begin position="503"/>
        <end position="512"/>
    </location>
</feature>
<dbReference type="Pfam" id="PF16025">
    <property type="entry name" value="CaM_bind"/>
    <property type="match status" value="1"/>
</dbReference>